<dbReference type="Proteomes" id="UP000070427">
    <property type="component" value="Unassembled WGS sequence"/>
</dbReference>
<dbReference type="STRING" id="520764.AN618_19440"/>
<accession>A0A140L431</accession>
<dbReference type="EMBL" id="LOED01000028">
    <property type="protein sequence ID" value="KXG75306.1"/>
    <property type="molecule type" value="Genomic_DNA"/>
</dbReference>
<name>A0A140L431_9FIRM</name>
<protein>
    <submittedName>
        <fullName evidence="1">Uncharacterized protein</fullName>
    </submittedName>
</protein>
<comment type="caution">
    <text evidence="1">The sequence shown here is derived from an EMBL/GenBank/DDBJ whole genome shotgun (WGS) entry which is preliminary data.</text>
</comment>
<evidence type="ECO:0000313" key="1">
    <source>
        <dbReference type="EMBL" id="KXG75306.1"/>
    </source>
</evidence>
<keyword evidence="2" id="KW-1185">Reference proteome</keyword>
<proteinExistence type="predicted"/>
<dbReference type="OrthoDB" id="1723695at2"/>
<evidence type="ECO:0000313" key="2">
    <source>
        <dbReference type="Proteomes" id="UP000070427"/>
    </source>
</evidence>
<organism evidence="1 2">
    <name type="scientific">Fervidicola ferrireducens</name>
    <dbReference type="NCBI Taxonomy" id="520764"/>
    <lineage>
        <taxon>Bacteria</taxon>
        <taxon>Bacillati</taxon>
        <taxon>Bacillota</taxon>
        <taxon>Clostridia</taxon>
        <taxon>Thermosediminibacterales</taxon>
        <taxon>Thermosediminibacteraceae</taxon>
        <taxon>Fervidicola</taxon>
    </lineage>
</organism>
<dbReference type="InParanoid" id="A0A140L431"/>
<dbReference type="AlphaFoldDB" id="A0A140L431"/>
<sequence length="153" mass="17884">MVKVKLGDEIVQSKIKFRVRMDFRGEHRPGKFLFGGKPVEQVAQNIREEQVTLLRNIPIQGISFEECDTSPEPYVIYDETLGEKVAYAPAFITVNADSIEDMIRFVMREEFRKIEVIEPTQMIITNKDLEKILFKMGEELRTQLMLFARKLKK</sequence>
<dbReference type="RefSeq" id="WP_066354415.1">
    <property type="nucleotide sequence ID" value="NZ_LOED01000028.1"/>
</dbReference>
<gene>
    <name evidence="1" type="ORF">AN618_19440</name>
</gene>
<reference evidence="1 2" key="1">
    <citation type="submission" date="2015-12" db="EMBL/GenBank/DDBJ databases">
        <title>Draft genome sequnece of Fervidicola ferrireducens strain Y170.</title>
        <authorList>
            <person name="Patel B.K."/>
        </authorList>
    </citation>
    <scope>NUCLEOTIDE SEQUENCE [LARGE SCALE GENOMIC DNA]</scope>
    <source>
        <strain evidence="1 2">Y170</strain>
    </source>
</reference>